<dbReference type="EMBL" id="VYZR01387441">
    <property type="protein sequence ID" value="NXS05960.1"/>
    <property type="molecule type" value="Genomic_DNA"/>
</dbReference>
<feature type="non-terminal residue" evidence="3">
    <location>
        <position position="138"/>
    </location>
</feature>
<feature type="non-terminal residue" evidence="3">
    <location>
        <position position="1"/>
    </location>
</feature>
<evidence type="ECO:0000313" key="4">
    <source>
        <dbReference type="Proteomes" id="UP000570288"/>
    </source>
</evidence>
<dbReference type="OrthoDB" id="5858677at2759"/>
<dbReference type="SUPFAM" id="SSF56436">
    <property type="entry name" value="C-type lectin-like"/>
    <property type="match status" value="1"/>
</dbReference>
<evidence type="ECO:0000256" key="1">
    <source>
        <dbReference type="ARBA" id="ARBA00023157"/>
    </source>
</evidence>
<dbReference type="Pfam" id="PF00059">
    <property type="entry name" value="Lectin_C"/>
    <property type="match status" value="1"/>
</dbReference>
<reference evidence="3 4" key="1">
    <citation type="submission" date="2019-09" db="EMBL/GenBank/DDBJ databases">
        <title>Bird 10,000 Genomes (B10K) Project - Family phase.</title>
        <authorList>
            <person name="Zhang G."/>
        </authorList>
    </citation>
    <scope>NUCLEOTIDE SEQUENCE [LARGE SCALE GENOMIC DNA]</scope>
    <source>
        <strain evidence="3">B10K-DU-002-81</strain>
    </source>
</reference>
<feature type="domain" description="C-type lectin" evidence="2">
    <location>
        <begin position="10"/>
        <end position="125"/>
    </location>
</feature>
<keyword evidence="1" id="KW-1015">Disulfide bond</keyword>
<keyword evidence="4" id="KW-1185">Reference proteome</keyword>
<evidence type="ECO:0000259" key="2">
    <source>
        <dbReference type="PROSITE" id="PS50041"/>
    </source>
</evidence>
<dbReference type="AlphaFoldDB" id="A0A7L2R9M8"/>
<sequence length="138" mass="15747">CETFWDKDHLTNSCYQFNFQSTLSWREAWNSCEQQGANLLSITEIHEQTYINGLLTGYSSTLWIGLNDLDINGGWQWSDNSPLKYLNWENQPDNPSEENCGVIRTESSGGWQNRDCGIALPYICKKKPNATADPFLMG</sequence>
<dbReference type="PROSITE" id="PS00615">
    <property type="entry name" value="C_TYPE_LECTIN_1"/>
    <property type="match status" value="1"/>
</dbReference>
<dbReference type="CDD" id="cd00037">
    <property type="entry name" value="CLECT"/>
    <property type="match status" value="1"/>
</dbReference>
<comment type="caution">
    <text evidence="3">The sequence shown here is derived from an EMBL/GenBank/DDBJ whole genome shotgun (WGS) entry which is preliminary data.</text>
</comment>
<dbReference type="PROSITE" id="PS50041">
    <property type="entry name" value="C_TYPE_LECTIN_2"/>
    <property type="match status" value="1"/>
</dbReference>
<dbReference type="InterPro" id="IPR016187">
    <property type="entry name" value="CTDL_fold"/>
</dbReference>
<dbReference type="InterPro" id="IPR016186">
    <property type="entry name" value="C-type_lectin-like/link_sf"/>
</dbReference>
<dbReference type="InterPro" id="IPR050111">
    <property type="entry name" value="C-type_lectin/snaclec_domain"/>
</dbReference>
<dbReference type="Gene3D" id="3.10.100.10">
    <property type="entry name" value="Mannose-Binding Protein A, subunit A"/>
    <property type="match status" value="1"/>
</dbReference>
<dbReference type="Proteomes" id="UP000570288">
    <property type="component" value="Unassembled WGS sequence"/>
</dbReference>
<organism evidence="3 4">
    <name type="scientific">Oxylabes madagascariensis</name>
    <name type="common">white-throated Oxylabes</name>
    <dbReference type="NCBI Taxonomy" id="98144"/>
    <lineage>
        <taxon>Eukaryota</taxon>
        <taxon>Metazoa</taxon>
        <taxon>Chordata</taxon>
        <taxon>Craniata</taxon>
        <taxon>Vertebrata</taxon>
        <taxon>Euteleostomi</taxon>
        <taxon>Archelosauria</taxon>
        <taxon>Archosauria</taxon>
        <taxon>Dinosauria</taxon>
        <taxon>Saurischia</taxon>
        <taxon>Theropoda</taxon>
        <taxon>Coelurosauria</taxon>
        <taxon>Aves</taxon>
        <taxon>Neognathae</taxon>
        <taxon>Neoaves</taxon>
        <taxon>Telluraves</taxon>
        <taxon>Australaves</taxon>
        <taxon>Passeriformes</taxon>
        <taxon>Sylvioidea</taxon>
        <taxon>Timaliidae</taxon>
        <taxon>Oxylabes</taxon>
    </lineage>
</organism>
<dbReference type="InterPro" id="IPR018378">
    <property type="entry name" value="C-type_lectin_CS"/>
</dbReference>
<proteinExistence type="predicted"/>
<gene>
    <name evidence="3" type="primary">Mrc2</name>
    <name evidence="3" type="ORF">OXYMAD_R00710</name>
</gene>
<dbReference type="SMART" id="SM00034">
    <property type="entry name" value="CLECT"/>
    <property type="match status" value="1"/>
</dbReference>
<dbReference type="InterPro" id="IPR001304">
    <property type="entry name" value="C-type_lectin-like"/>
</dbReference>
<dbReference type="PANTHER" id="PTHR22803">
    <property type="entry name" value="MANNOSE, PHOSPHOLIPASE, LECTIN RECEPTOR RELATED"/>
    <property type="match status" value="1"/>
</dbReference>
<name>A0A7L2R9M8_9PASS</name>
<accession>A0A7L2R9M8</accession>
<evidence type="ECO:0000313" key="3">
    <source>
        <dbReference type="EMBL" id="NXS05960.1"/>
    </source>
</evidence>
<dbReference type="FunFam" id="3.10.100.10:FF:000018">
    <property type="entry name" value="Mannose receptor, C type 2"/>
    <property type="match status" value="1"/>
</dbReference>
<protein>
    <submittedName>
        <fullName evidence="3">MRC2 protein</fullName>
    </submittedName>
</protein>